<gene>
    <name evidence="2" type="ORF">BST30_20725</name>
</gene>
<evidence type="ECO:0000256" key="1">
    <source>
        <dbReference type="SAM" id="SignalP"/>
    </source>
</evidence>
<evidence type="ECO:0000313" key="3">
    <source>
        <dbReference type="Proteomes" id="UP000192760"/>
    </source>
</evidence>
<dbReference type="Proteomes" id="UP000192760">
    <property type="component" value="Unassembled WGS sequence"/>
</dbReference>
<feature type="chain" id="PRO_5013026922" description="Peptidase C51 domain-containing protein" evidence="1">
    <location>
        <begin position="30"/>
        <end position="252"/>
    </location>
</feature>
<dbReference type="STRING" id="560555.BST30_20725"/>
<protein>
    <recommendedName>
        <fullName evidence="4">Peptidase C51 domain-containing protein</fullName>
    </recommendedName>
</protein>
<keyword evidence="1" id="KW-0732">Signal</keyword>
<accession>A0A1X0FJ07</accession>
<feature type="signal peptide" evidence="1">
    <location>
        <begin position="1"/>
        <end position="29"/>
    </location>
</feature>
<proteinExistence type="predicted"/>
<dbReference type="EMBL" id="MVHW01000028">
    <property type="protein sequence ID" value="ORB01807.1"/>
    <property type="molecule type" value="Genomic_DNA"/>
</dbReference>
<evidence type="ECO:0000313" key="2">
    <source>
        <dbReference type="EMBL" id="ORB01807.1"/>
    </source>
</evidence>
<dbReference type="AlphaFoldDB" id="A0A1X0FJ07"/>
<name>A0A1X0FJ07_MYCNT</name>
<sequence>MQQMKSMALGITAAAAVIVGLGTAAPANADTTATVKAQTQRMNGPNLKSGQDGVYNVGQVLNLVCHSTGQPVKGFFSFNIPNGGWDNLWYKTSDGHYVADVDIETHTLKALGPECGGGGGDAPAPAAANGDRAGQALAWARNQMASNPNSTVQCEVFVEQAYNHSFRYGSAIDAFNDLKAKGQIHTNADNIPAGALVFTSDPRFDNGFGHVMLSEGNGQYLTANYYTAPHIRQVPLNSNDPNDKFLGWAVAP</sequence>
<reference evidence="2 3" key="1">
    <citation type="submission" date="2017-02" db="EMBL/GenBank/DDBJ databases">
        <title>The new phylogeny of genus Mycobacterium.</title>
        <authorList>
            <person name="Tortoli E."/>
            <person name="Trovato A."/>
            <person name="Cirillo D.M."/>
        </authorList>
    </citation>
    <scope>NUCLEOTIDE SEQUENCE [LARGE SCALE GENOMIC DNA]</scope>
    <source>
        <strain evidence="2 3">DSM 45255</strain>
    </source>
</reference>
<evidence type="ECO:0008006" key="4">
    <source>
        <dbReference type="Google" id="ProtNLM"/>
    </source>
</evidence>
<organism evidence="2 3">
    <name type="scientific">Mycobacterium mantenii</name>
    <dbReference type="NCBI Taxonomy" id="560555"/>
    <lineage>
        <taxon>Bacteria</taxon>
        <taxon>Bacillati</taxon>
        <taxon>Actinomycetota</taxon>
        <taxon>Actinomycetes</taxon>
        <taxon>Mycobacteriales</taxon>
        <taxon>Mycobacteriaceae</taxon>
        <taxon>Mycobacterium</taxon>
        <taxon>Mycobacterium avium complex (MAC)</taxon>
    </lineage>
</organism>
<comment type="caution">
    <text evidence="2">The sequence shown here is derived from an EMBL/GenBank/DDBJ whole genome shotgun (WGS) entry which is preliminary data.</text>
</comment>